<reference evidence="3" key="1">
    <citation type="journal article" date="2019" name="Int. J. Syst. Evol. Microbiol.">
        <title>The Global Catalogue of Microorganisms (GCM) 10K type strain sequencing project: providing services to taxonomists for standard genome sequencing and annotation.</title>
        <authorList>
            <consortium name="The Broad Institute Genomics Platform"/>
            <consortium name="The Broad Institute Genome Sequencing Center for Infectious Disease"/>
            <person name="Wu L."/>
            <person name="Ma J."/>
        </authorList>
    </citation>
    <scope>NUCLEOTIDE SEQUENCE [LARGE SCALE GENOMIC DNA]</scope>
    <source>
        <strain evidence="3">CECT 8482</strain>
    </source>
</reference>
<protein>
    <submittedName>
        <fullName evidence="2">Uncharacterized protein</fullName>
    </submittedName>
</protein>
<evidence type="ECO:0000256" key="1">
    <source>
        <dbReference type="SAM" id="MobiDB-lite"/>
    </source>
</evidence>
<evidence type="ECO:0000313" key="3">
    <source>
        <dbReference type="Proteomes" id="UP001243846"/>
    </source>
</evidence>
<name>A0ABT8D4P0_9RHOB</name>
<feature type="region of interest" description="Disordered" evidence="1">
    <location>
        <begin position="1"/>
        <end position="20"/>
    </location>
</feature>
<organism evidence="2 3">
    <name type="scientific">Paracoccus cavernae</name>
    <dbReference type="NCBI Taxonomy" id="1571207"/>
    <lineage>
        <taxon>Bacteria</taxon>
        <taxon>Pseudomonadati</taxon>
        <taxon>Pseudomonadota</taxon>
        <taxon>Alphaproteobacteria</taxon>
        <taxon>Rhodobacterales</taxon>
        <taxon>Paracoccaceae</taxon>
        <taxon>Paracoccus</taxon>
    </lineage>
</organism>
<gene>
    <name evidence="2" type="ORF">QWZ10_06115</name>
</gene>
<sequence length="50" mass="5187">MPFEKHIGREEGRAGSAPLRKPAASLAEAALAAAAYKADASRNHTLAGVR</sequence>
<proteinExistence type="predicted"/>
<dbReference type="Proteomes" id="UP001243846">
    <property type="component" value="Unassembled WGS sequence"/>
</dbReference>
<comment type="caution">
    <text evidence="2">The sequence shown here is derived from an EMBL/GenBank/DDBJ whole genome shotgun (WGS) entry which is preliminary data.</text>
</comment>
<keyword evidence="3" id="KW-1185">Reference proteome</keyword>
<feature type="compositionally biased region" description="Basic and acidic residues" evidence="1">
    <location>
        <begin position="1"/>
        <end position="13"/>
    </location>
</feature>
<accession>A0ABT8D4P0</accession>
<evidence type="ECO:0000313" key="2">
    <source>
        <dbReference type="EMBL" id="MDN3711495.1"/>
    </source>
</evidence>
<dbReference type="EMBL" id="JAUFRC010000001">
    <property type="protein sequence ID" value="MDN3711495.1"/>
    <property type="molecule type" value="Genomic_DNA"/>
</dbReference>